<reference evidence="1" key="1">
    <citation type="journal article" date="2021" name="Proc. Natl. Acad. Sci. U.S.A.">
        <title>A Catalog of Tens of Thousands of Viruses from Human Metagenomes Reveals Hidden Associations with Chronic Diseases.</title>
        <authorList>
            <person name="Tisza M.J."/>
            <person name="Buck C.B."/>
        </authorList>
    </citation>
    <scope>NUCLEOTIDE SEQUENCE</scope>
    <source>
        <strain evidence="1">CtqK313</strain>
    </source>
</reference>
<proteinExistence type="predicted"/>
<sequence length="76" mass="9380">MLLMRIHKHLCILRNNRRLHEFCQHQLEIDVLNGKHQCKLQWLNHVRVFHYPSLLHLLSKGEYNTKSKKRNKEREK</sequence>
<name>A0A8S5TBD8_9CAUD</name>
<dbReference type="EMBL" id="BK032785">
    <property type="protein sequence ID" value="DAF60303.1"/>
    <property type="molecule type" value="Genomic_DNA"/>
</dbReference>
<organism evidence="1">
    <name type="scientific">Siphoviridae sp. ctqK313</name>
    <dbReference type="NCBI Taxonomy" id="2827946"/>
    <lineage>
        <taxon>Viruses</taxon>
        <taxon>Duplodnaviria</taxon>
        <taxon>Heunggongvirae</taxon>
        <taxon>Uroviricota</taxon>
        <taxon>Caudoviricetes</taxon>
    </lineage>
</organism>
<evidence type="ECO:0000313" key="1">
    <source>
        <dbReference type="EMBL" id="DAF60303.1"/>
    </source>
</evidence>
<accession>A0A8S5TBD8</accession>
<protein>
    <submittedName>
        <fullName evidence="1">Uncharacterized protein</fullName>
    </submittedName>
</protein>